<dbReference type="InterPro" id="IPR035892">
    <property type="entry name" value="C2_domain_sf"/>
</dbReference>
<dbReference type="Pfam" id="PF18111">
    <property type="entry name" value="RPGR1_C"/>
    <property type="match status" value="1"/>
</dbReference>
<name>A0ABD2MX73_9CUCU</name>
<dbReference type="Proteomes" id="UP001516400">
    <property type="component" value="Unassembled WGS sequence"/>
</dbReference>
<dbReference type="PANTHER" id="PTHR14240">
    <property type="entry name" value="RETINITIS PIGMENTOSA GTPASE REGULATOR-INTERACTING PROTEIN"/>
    <property type="match status" value="1"/>
</dbReference>
<proteinExistence type="predicted"/>
<organism evidence="2 3">
    <name type="scientific">Cryptolaemus montrouzieri</name>
    <dbReference type="NCBI Taxonomy" id="559131"/>
    <lineage>
        <taxon>Eukaryota</taxon>
        <taxon>Metazoa</taxon>
        <taxon>Ecdysozoa</taxon>
        <taxon>Arthropoda</taxon>
        <taxon>Hexapoda</taxon>
        <taxon>Insecta</taxon>
        <taxon>Pterygota</taxon>
        <taxon>Neoptera</taxon>
        <taxon>Endopterygota</taxon>
        <taxon>Coleoptera</taxon>
        <taxon>Polyphaga</taxon>
        <taxon>Cucujiformia</taxon>
        <taxon>Coccinelloidea</taxon>
        <taxon>Coccinellidae</taxon>
        <taxon>Scymninae</taxon>
        <taxon>Scymnini</taxon>
        <taxon>Cryptolaemus</taxon>
    </lineage>
</organism>
<dbReference type="SUPFAM" id="SSF49562">
    <property type="entry name" value="C2 domain (Calcium/lipid-binding domain, CaLB)"/>
    <property type="match status" value="1"/>
</dbReference>
<dbReference type="InterPro" id="IPR041091">
    <property type="entry name" value="RPGRIP1_C"/>
</dbReference>
<dbReference type="EMBL" id="JABFTP020000042">
    <property type="protein sequence ID" value="KAL3270761.1"/>
    <property type="molecule type" value="Genomic_DNA"/>
</dbReference>
<sequence length="526" mass="61247">MTEIDNIKNYNAIPILKVCPGKLTKTLRNQQITNLEEKTIIRKSFFTPVNLEQGLLQQEKKRKAHFELGIVSLKLAQVGRELLENNEENLEISWQLMEFPESTVTPTVIENGRTEFQLSVLYKIDECEKFLFYLENENLIFNAVVGRDDAYIKMGCGELSLSRALNQPKTRVYDEVELYYSIEERDKPILLATLDVWYLLDFTRRTMVTLNALLEQTSSKNEDFAYKSTSLSSHLMAEKFRKTKDTLLSSSSVCTFNALDVEVTEEEVKNFQEALFLVLNRNKALRITQSEVSRELRDRAEWLNEEAVWRRTLQEYAILSGKNPYNVQWRQWRDDVTSKVTPRAFPTHPTSHEPILDITICDVSFFPHATPYQNDDIKQIYVEYFFLDMDGPEMESEKSLPMPPPNEPATFNFHKTYGIDLKKDRKNCQFIAEMIEDRTPLRVSIVSEPLTNIDMPIQTCTEIGYAEMDFFQLVQFENNEEQIDYKILDKNTKENIGTMKIRVDGILAMRKMALLVLAPKDYDMIV</sequence>
<feature type="domain" description="RPGRIP1 C-terminal" evidence="1">
    <location>
        <begin position="357"/>
        <end position="512"/>
    </location>
</feature>
<evidence type="ECO:0000313" key="3">
    <source>
        <dbReference type="Proteomes" id="UP001516400"/>
    </source>
</evidence>
<protein>
    <recommendedName>
        <fullName evidence="1">RPGRIP1 C-terminal domain-containing protein</fullName>
    </recommendedName>
</protein>
<accession>A0ABD2MX73</accession>
<evidence type="ECO:0000259" key="1">
    <source>
        <dbReference type="Pfam" id="PF18111"/>
    </source>
</evidence>
<dbReference type="InterPro" id="IPR031139">
    <property type="entry name" value="RPGRIP1_fam"/>
</dbReference>
<dbReference type="PANTHER" id="PTHR14240:SF5">
    <property type="entry name" value="RPGRIP1 C-TERMINAL DOMAIN-CONTAINING PROTEIN"/>
    <property type="match status" value="1"/>
</dbReference>
<comment type="caution">
    <text evidence="2">The sequence shown here is derived from an EMBL/GenBank/DDBJ whole genome shotgun (WGS) entry which is preliminary data.</text>
</comment>
<keyword evidence="3" id="KW-1185">Reference proteome</keyword>
<dbReference type="AlphaFoldDB" id="A0ABD2MX73"/>
<evidence type="ECO:0000313" key="2">
    <source>
        <dbReference type="EMBL" id="KAL3270761.1"/>
    </source>
</evidence>
<gene>
    <name evidence="2" type="ORF">HHI36_021286</name>
</gene>
<dbReference type="Gene3D" id="2.60.40.150">
    <property type="entry name" value="C2 domain"/>
    <property type="match status" value="2"/>
</dbReference>
<reference evidence="2 3" key="1">
    <citation type="journal article" date="2021" name="BMC Biol.">
        <title>Horizontally acquired antibacterial genes associated with adaptive radiation of ladybird beetles.</title>
        <authorList>
            <person name="Li H.S."/>
            <person name="Tang X.F."/>
            <person name="Huang Y.H."/>
            <person name="Xu Z.Y."/>
            <person name="Chen M.L."/>
            <person name="Du X.Y."/>
            <person name="Qiu B.Y."/>
            <person name="Chen P.T."/>
            <person name="Zhang W."/>
            <person name="Slipinski A."/>
            <person name="Escalona H.E."/>
            <person name="Waterhouse R.M."/>
            <person name="Zwick A."/>
            <person name="Pang H."/>
        </authorList>
    </citation>
    <scope>NUCLEOTIDE SEQUENCE [LARGE SCALE GENOMIC DNA]</scope>
    <source>
        <strain evidence="2">SYSU2018</strain>
    </source>
</reference>